<dbReference type="EMBL" id="LEKV01005163">
    <property type="protein sequence ID" value="KVH89695.1"/>
    <property type="molecule type" value="Genomic_DNA"/>
</dbReference>
<evidence type="ECO:0000313" key="2">
    <source>
        <dbReference type="EMBL" id="KVH89695.1"/>
    </source>
</evidence>
<dbReference type="Gramene" id="KVH89695">
    <property type="protein sequence ID" value="KVH89695"/>
    <property type="gene ID" value="Ccrd_008311"/>
</dbReference>
<protein>
    <submittedName>
        <fullName evidence="2">Uncharacterized protein</fullName>
    </submittedName>
</protein>
<comment type="caution">
    <text evidence="2">The sequence shown here is derived from an EMBL/GenBank/DDBJ whole genome shotgun (WGS) entry which is preliminary data.</text>
</comment>
<name>A0A118JTI5_CYNCS</name>
<evidence type="ECO:0000313" key="3">
    <source>
        <dbReference type="Proteomes" id="UP000243975"/>
    </source>
</evidence>
<sequence length="91" mass="9788">MDGALRYSRSVATSRSSDTGKPLANADMIRKPPVTLTPLTNHGSRIAITVIEESSISPQGIPRITEPLLENKALLHYSMSTSSSTKTFGET</sequence>
<dbReference type="AlphaFoldDB" id="A0A118JTI5"/>
<dbReference type="Proteomes" id="UP000243975">
    <property type="component" value="Unassembled WGS sequence"/>
</dbReference>
<evidence type="ECO:0000256" key="1">
    <source>
        <dbReference type="SAM" id="MobiDB-lite"/>
    </source>
</evidence>
<feature type="compositionally biased region" description="Polar residues" evidence="1">
    <location>
        <begin position="10"/>
        <end position="19"/>
    </location>
</feature>
<organism evidence="2 3">
    <name type="scientific">Cynara cardunculus var. scolymus</name>
    <name type="common">Globe artichoke</name>
    <name type="synonym">Cynara scolymus</name>
    <dbReference type="NCBI Taxonomy" id="59895"/>
    <lineage>
        <taxon>Eukaryota</taxon>
        <taxon>Viridiplantae</taxon>
        <taxon>Streptophyta</taxon>
        <taxon>Embryophyta</taxon>
        <taxon>Tracheophyta</taxon>
        <taxon>Spermatophyta</taxon>
        <taxon>Magnoliopsida</taxon>
        <taxon>eudicotyledons</taxon>
        <taxon>Gunneridae</taxon>
        <taxon>Pentapetalae</taxon>
        <taxon>asterids</taxon>
        <taxon>campanulids</taxon>
        <taxon>Asterales</taxon>
        <taxon>Asteraceae</taxon>
        <taxon>Carduoideae</taxon>
        <taxon>Cardueae</taxon>
        <taxon>Carduinae</taxon>
        <taxon>Cynara</taxon>
    </lineage>
</organism>
<accession>A0A118JTI5</accession>
<proteinExistence type="predicted"/>
<feature type="region of interest" description="Disordered" evidence="1">
    <location>
        <begin position="1"/>
        <end position="29"/>
    </location>
</feature>
<gene>
    <name evidence="2" type="ORF">Ccrd_008311</name>
</gene>
<keyword evidence="3" id="KW-1185">Reference proteome</keyword>
<reference evidence="2 3" key="1">
    <citation type="journal article" date="2016" name="Sci. Rep.">
        <title>The genome sequence of the outbreeding globe artichoke constructed de novo incorporating a phase-aware low-pass sequencing strategy of F1 progeny.</title>
        <authorList>
            <person name="Scaglione D."/>
            <person name="Reyes-Chin-Wo S."/>
            <person name="Acquadro A."/>
            <person name="Froenicke L."/>
            <person name="Portis E."/>
            <person name="Beitel C."/>
            <person name="Tirone M."/>
            <person name="Mauro R."/>
            <person name="Lo Monaco A."/>
            <person name="Mauromicale G."/>
            <person name="Faccioli P."/>
            <person name="Cattivelli L."/>
            <person name="Rieseberg L."/>
            <person name="Michelmore R."/>
            <person name="Lanteri S."/>
        </authorList>
    </citation>
    <scope>NUCLEOTIDE SEQUENCE [LARGE SCALE GENOMIC DNA]</scope>
    <source>
        <strain evidence="2">2C</strain>
    </source>
</reference>